<evidence type="ECO:0000256" key="1">
    <source>
        <dbReference type="ARBA" id="ARBA00001974"/>
    </source>
</evidence>
<dbReference type="PRINTS" id="PR00420">
    <property type="entry name" value="RNGMNOXGNASE"/>
</dbReference>
<dbReference type="InterPro" id="IPR050641">
    <property type="entry name" value="RIFMO-like"/>
</dbReference>
<reference evidence="5 6" key="1">
    <citation type="journal article" date="2010" name="J. Bacteriol.">
        <title>Complete genome sequence of "Candidatus Puniceispirillum marinum" IMCC1322, a representative of the SAR116 clade in the Alphaproteobacteria.</title>
        <authorList>
            <person name="Oh H.M."/>
            <person name="Kwon K.K."/>
            <person name="Kang I."/>
            <person name="Kang S.G."/>
            <person name="Lee J.H."/>
            <person name="Kim S.J."/>
            <person name="Cho J.C."/>
        </authorList>
    </citation>
    <scope>NUCLEOTIDE SEQUENCE [LARGE SCALE GENOMIC DNA]</scope>
    <source>
        <strain evidence="5 6">IMCC1322</strain>
    </source>
</reference>
<evidence type="ECO:0000256" key="2">
    <source>
        <dbReference type="ARBA" id="ARBA00022630"/>
    </source>
</evidence>
<organism evidence="5 6">
    <name type="scientific">Puniceispirillum marinum (strain IMCC1322)</name>
    <dbReference type="NCBI Taxonomy" id="488538"/>
    <lineage>
        <taxon>Bacteria</taxon>
        <taxon>Pseudomonadati</taxon>
        <taxon>Pseudomonadota</taxon>
        <taxon>Alphaproteobacteria</taxon>
        <taxon>Candidatus Puniceispirillales</taxon>
        <taxon>Candidatus Puniceispirillaceae</taxon>
        <taxon>Candidatus Puniceispirillum</taxon>
    </lineage>
</organism>
<dbReference type="Pfam" id="PF01494">
    <property type="entry name" value="FAD_binding_3"/>
    <property type="match status" value="1"/>
</dbReference>
<name>D5BT19_PUNMI</name>
<accession>D5BT19</accession>
<dbReference type="Gene3D" id="3.30.70.2450">
    <property type="match status" value="1"/>
</dbReference>
<dbReference type="EC" id="1.14.13.-" evidence="5"/>
<dbReference type="HOGENOM" id="CLU_009665_20_2_5"/>
<dbReference type="Gene3D" id="3.40.30.120">
    <property type="match status" value="1"/>
</dbReference>
<dbReference type="Proteomes" id="UP000007460">
    <property type="component" value="Chromosome"/>
</dbReference>
<keyword evidence="5" id="KW-0503">Monooxygenase</keyword>
<dbReference type="PANTHER" id="PTHR43004:SF19">
    <property type="entry name" value="BINDING MONOOXYGENASE, PUTATIVE (JCVI)-RELATED"/>
    <property type="match status" value="1"/>
</dbReference>
<dbReference type="EMBL" id="CP001751">
    <property type="protein sequence ID" value="ADE39416.1"/>
    <property type="molecule type" value="Genomic_DNA"/>
</dbReference>
<dbReference type="GO" id="GO:0071949">
    <property type="term" value="F:FAD binding"/>
    <property type="evidence" value="ECO:0007669"/>
    <property type="project" value="InterPro"/>
</dbReference>
<proteinExistence type="predicted"/>
<keyword evidence="6" id="KW-1185">Reference proteome</keyword>
<comment type="cofactor">
    <cofactor evidence="1">
        <name>FAD</name>
        <dbReference type="ChEBI" id="CHEBI:57692"/>
    </cofactor>
</comment>
<protein>
    <submittedName>
        <fullName evidence="5">Monooxygenase FAD-binding protein</fullName>
        <ecNumber evidence="5">1.14.13.-</ecNumber>
    </submittedName>
</protein>
<keyword evidence="3" id="KW-0274">FAD</keyword>
<gene>
    <name evidence="5" type="ordered locus">SAR116_1173</name>
</gene>
<evidence type="ECO:0000259" key="4">
    <source>
        <dbReference type="Pfam" id="PF01494"/>
    </source>
</evidence>
<dbReference type="InterPro" id="IPR036188">
    <property type="entry name" value="FAD/NAD-bd_sf"/>
</dbReference>
<dbReference type="eggNOG" id="COG0654">
    <property type="taxonomic scope" value="Bacteria"/>
</dbReference>
<dbReference type="InterPro" id="IPR002938">
    <property type="entry name" value="FAD-bd"/>
</dbReference>
<dbReference type="AlphaFoldDB" id="D5BT19"/>
<dbReference type="Gene3D" id="3.50.50.60">
    <property type="entry name" value="FAD/NAD(P)-binding domain"/>
    <property type="match status" value="1"/>
</dbReference>
<keyword evidence="5" id="KW-0560">Oxidoreductase</keyword>
<dbReference type="KEGG" id="apb:SAR116_1173"/>
<feature type="domain" description="FAD-binding" evidence="4">
    <location>
        <begin position="64"/>
        <end position="402"/>
    </location>
</feature>
<dbReference type="PANTHER" id="PTHR43004">
    <property type="entry name" value="TRK SYSTEM POTASSIUM UPTAKE PROTEIN"/>
    <property type="match status" value="1"/>
</dbReference>
<dbReference type="SUPFAM" id="SSF51905">
    <property type="entry name" value="FAD/NAD(P)-binding domain"/>
    <property type="match status" value="1"/>
</dbReference>
<dbReference type="STRING" id="488538.SAR116_1173"/>
<dbReference type="GO" id="GO:0016709">
    <property type="term" value="F:oxidoreductase activity, acting on paired donors, with incorporation or reduction of molecular oxygen, NAD(P)H as one donor, and incorporation of one atom of oxygen"/>
    <property type="evidence" value="ECO:0007669"/>
    <property type="project" value="UniProtKB-ARBA"/>
</dbReference>
<evidence type="ECO:0000256" key="3">
    <source>
        <dbReference type="ARBA" id="ARBA00022827"/>
    </source>
</evidence>
<sequence length="574" mass="63821">MLLTRQKVSTPRASGQPNVIWICGTPYKVDVADVECEIVMARYAYESFPYHTPPELSGEAASDAPVLIVGAGPIGLASAVDLATRGIASIVLDDNNVVSVGSRAICWAKRSLEIFDRLGVADRMLAKGVTWKLGRVYRGDDEIYSFDLLPEDGHKFPAFINLQQYYVEQFLVERCADFPELIDLRFKNKVMSVTQDDDNVTASIQTPDGIYDICGAYLLACDGANSRLRKQFGLDFDGRHFDERFLIADVEMEADFPSERWFWFTPTFHKGQSALLHKQPDNIYRIDLQLGPDADPDEEKKPENVIPRIEKIVGGRPFKLDWVSIYDFNCRRIDRFIHNRVIFVGDSAHVVSPFGARGGNGGIHDIDNLGWKLAAVITGQANPNLLESYNEERVFGADENIRNSSWTSRFMSPDGEVEMAFRNAVLGLSVNAPFARRLVNAGRLSLPCQLGHSSLTYKADDEFDVQMTLGAPCMDAPLTNKDGDHVWLMNQLGNGFTLLVIGVPLCDVPDNLDCIHIDANGDFIDIEGLVTKRYGAGVYLIRPDQHVTARWLSDKVSATDITAALARAYARTTA</sequence>
<dbReference type="NCBIfam" id="NF006002">
    <property type="entry name" value="PRK08132.1"/>
    <property type="match status" value="1"/>
</dbReference>
<keyword evidence="2" id="KW-0285">Flavoprotein</keyword>
<evidence type="ECO:0000313" key="5">
    <source>
        <dbReference type="EMBL" id="ADE39416.1"/>
    </source>
</evidence>
<evidence type="ECO:0000313" key="6">
    <source>
        <dbReference type="Proteomes" id="UP000007460"/>
    </source>
</evidence>